<accession>A0A1F6A9T3</accession>
<feature type="transmembrane region" description="Helical" evidence="1">
    <location>
        <begin position="387"/>
        <end position="404"/>
    </location>
</feature>
<keyword evidence="1" id="KW-0812">Transmembrane</keyword>
<feature type="transmembrane region" description="Helical" evidence="1">
    <location>
        <begin position="84"/>
        <end position="103"/>
    </location>
</feature>
<name>A0A1F6A9T3_9BACT</name>
<evidence type="ECO:0000313" key="3">
    <source>
        <dbReference type="Proteomes" id="UP000177092"/>
    </source>
</evidence>
<sequence>MKKIFRRYFLLNVIWITALSLIPVYYTRGRLAVGGDVLIFFSSKGLSKYLYQWIPYHNGLPYPINYYPLYFLYKIAENFRWDPYQVSVIVLFFLSMLAGLGIYKLVKLICGKDGLFMLVPITFYILSPALLNGWHYMYIYSTSPWFIYFVFKVLKARQIHLTDIIFMNVVIFFSSMDLPNPKYLFFMFIIMFTIIFFGILFRLINLQLIARNWWKAVLFFLLSAYIYLPLGYFYTQFSGVIGTKQGYKAEGRMPDYGYSTVDRMVLLHNKGVNINTVEEAIYKSNPVITLLSYTFIFLIIINLIFTKTKRDEEMFRYELIFFILILIFLFFAVGPNPPLGFIYEYIVTNYQMFAFLRTTAGAVFFLSIFYAVLLGTFVNKIEKHQKLIIIALLVVIGFVNYPYVHGEYFKNFNHVNEYTDRQEYGFKIPQIYFDTVYSIEDQKLDAKYLHTRSNVSYLGTRWGYFGPSIYLFLYDNHNVGYSEIYSNLVNHNIGYIFTDNSSVDTGKRFKYKSAGAIVDKSPIVIDKVARDEFLPHFFTPKDIILTDRAVDDIYQIIDQPTYNLRSAIFINNKDVIPPPGSQNLKLQEIMPKETTDNPVLEFMKIDPTKYRIMVHNATKDFLLVFSETFNKGWKAYLTKSDTSSKFKVQSSKLNDYKILEGNEEDQANKEELISYLDKGWISVLGDKKIDFVSKNFADTIQNDNLPNGNYWETWGADKLESNKVNKVIKLPVINKNVMQINDENHQQVNVFANSWWIETEKVCQDESGEVNKVYKVNKVEKPDSFCKKNADGSYDFEMVVEYWPQRVFYTGVIISIATLFSAILYLTFKRLRGILRTSL</sequence>
<keyword evidence="1" id="KW-0472">Membrane</keyword>
<feature type="transmembrane region" description="Helical" evidence="1">
    <location>
        <begin position="354"/>
        <end position="375"/>
    </location>
</feature>
<organism evidence="2 3">
    <name type="scientific">Candidatus Gottesmanbacteria bacterium RIFCSPHIGHO2_02_FULL_40_13</name>
    <dbReference type="NCBI Taxonomy" id="1798384"/>
    <lineage>
        <taxon>Bacteria</taxon>
        <taxon>Candidatus Gottesmaniibacteriota</taxon>
    </lineage>
</organism>
<feature type="transmembrane region" description="Helical" evidence="1">
    <location>
        <begin position="161"/>
        <end position="178"/>
    </location>
</feature>
<feature type="transmembrane region" description="Helical" evidence="1">
    <location>
        <begin position="807"/>
        <end position="828"/>
    </location>
</feature>
<gene>
    <name evidence="2" type="ORF">A3D03_05200</name>
</gene>
<feature type="transmembrane region" description="Helical" evidence="1">
    <location>
        <begin position="115"/>
        <end position="131"/>
    </location>
</feature>
<feature type="transmembrane region" description="Helical" evidence="1">
    <location>
        <begin position="184"/>
        <end position="204"/>
    </location>
</feature>
<reference evidence="2 3" key="1">
    <citation type="journal article" date="2016" name="Nat. Commun.">
        <title>Thousands of microbial genomes shed light on interconnected biogeochemical processes in an aquifer system.</title>
        <authorList>
            <person name="Anantharaman K."/>
            <person name="Brown C.T."/>
            <person name="Hug L.A."/>
            <person name="Sharon I."/>
            <person name="Castelle C.J."/>
            <person name="Probst A.J."/>
            <person name="Thomas B.C."/>
            <person name="Singh A."/>
            <person name="Wilkins M.J."/>
            <person name="Karaoz U."/>
            <person name="Brodie E.L."/>
            <person name="Williams K.H."/>
            <person name="Hubbard S.S."/>
            <person name="Banfield J.F."/>
        </authorList>
    </citation>
    <scope>NUCLEOTIDE SEQUENCE [LARGE SCALE GENOMIC DNA]</scope>
</reference>
<proteinExistence type="predicted"/>
<evidence type="ECO:0000313" key="2">
    <source>
        <dbReference type="EMBL" id="OGG21057.1"/>
    </source>
</evidence>
<feature type="transmembrane region" description="Helical" evidence="1">
    <location>
        <begin position="287"/>
        <end position="305"/>
    </location>
</feature>
<dbReference type="AlphaFoldDB" id="A0A1F6A9T3"/>
<dbReference type="EMBL" id="MFJN01000030">
    <property type="protein sequence ID" value="OGG21057.1"/>
    <property type="molecule type" value="Genomic_DNA"/>
</dbReference>
<dbReference type="STRING" id="1798384.A3D03_05200"/>
<protein>
    <recommendedName>
        <fullName evidence="4">Membrane protein 6-pyruvoyl-tetrahydropterin synthase-related domain-containing protein</fullName>
    </recommendedName>
</protein>
<feature type="transmembrane region" description="Helical" evidence="1">
    <location>
        <begin position="317"/>
        <end position="334"/>
    </location>
</feature>
<evidence type="ECO:0008006" key="4">
    <source>
        <dbReference type="Google" id="ProtNLM"/>
    </source>
</evidence>
<evidence type="ECO:0000256" key="1">
    <source>
        <dbReference type="SAM" id="Phobius"/>
    </source>
</evidence>
<feature type="transmembrane region" description="Helical" evidence="1">
    <location>
        <begin position="216"/>
        <end position="234"/>
    </location>
</feature>
<keyword evidence="1" id="KW-1133">Transmembrane helix</keyword>
<feature type="transmembrane region" description="Helical" evidence="1">
    <location>
        <begin position="7"/>
        <end position="26"/>
    </location>
</feature>
<comment type="caution">
    <text evidence="2">The sequence shown here is derived from an EMBL/GenBank/DDBJ whole genome shotgun (WGS) entry which is preliminary data.</text>
</comment>
<dbReference type="Proteomes" id="UP000177092">
    <property type="component" value="Unassembled WGS sequence"/>
</dbReference>